<evidence type="ECO:0000256" key="10">
    <source>
        <dbReference type="RuleBase" id="RU000594"/>
    </source>
</evidence>
<evidence type="ECO:0000313" key="12">
    <source>
        <dbReference type="EMBL" id="APB31591.1"/>
    </source>
</evidence>
<accession>A0A1J0A6Q1</accession>
<keyword evidence="7 9" id="KW-1133">Transmembrane helix</keyword>
<keyword evidence="2 9" id="KW-1003">Cell membrane</keyword>
<dbReference type="UniPathway" id="UPA00665"/>
<keyword evidence="6 9" id="KW-0378">Hydrolase</keyword>
<dbReference type="STRING" id="519472.BHY08_06965"/>
<dbReference type="EMBL" id="CP017267">
    <property type="protein sequence ID" value="APB31591.1"/>
    <property type="molecule type" value="Genomic_DNA"/>
</dbReference>
<comment type="similarity">
    <text evidence="1 9 11">Belongs to the peptidase A8 family.</text>
</comment>
<reference evidence="12 13" key="1">
    <citation type="submission" date="2016-09" db="EMBL/GenBank/DDBJ databases">
        <title>Vagococcus teuberi sp. nov., isolated from the Malian artisanal sour milk fene.</title>
        <authorList>
            <person name="Wullschleger S."/>
            <person name="Seifert C."/>
            <person name="Baumgartner S."/>
            <person name="Lacroix C."/>
            <person name="Bonfoh B."/>
            <person name="Stevens M.J."/>
            <person name="Meile L."/>
        </authorList>
    </citation>
    <scope>NUCLEOTIDE SEQUENCE [LARGE SCALE GENOMIC DNA]</scope>
    <source>
        <strain evidence="12 13">DSM 21459</strain>
    </source>
</reference>
<comment type="pathway">
    <text evidence="9">Protein modification; lipoprotein biosynthesis (signal peptide cleavage).</text>
</comment>
<gene>
    <name evidence="9" type="primary">lspA</name>
    <name evidence="12" type="ORF">BHY08_06965</name>
</gene>
<dbReference type="PANTHER" id="PTHR33695">
    <property type="entry name" value="LIPOPROTEIN SIGNAL PEPTIDASE"/>
    <property type="match status" value="1"/>
</dbReference>
<evidence type="ECO:0000256" key="6">
    <source>
        <dbReference type="ARBA" id="ARBA00022801"/>
    </source>
</evidence>
<comment type="catalytic activity">
    <reaction evidence="9 10">
        <text>Release of signal peptides from bacterial membrane prolipoproteins. Hydrolyzes -Xaa-Yaa-Zaa-|-(S,diacylglyceryl)Cys-, in which Xaa is hydrophobic (preferably Leu), and Yaa (Ala or Ser) and Zaa (Gly or Ala) have small, neutral side chains.</text>
        <dbReference type="EC" id="3.4.23.36"/>
    </reaction>
</comment>
<evidence type="ECO:0000256" key="4">
    <source>
        <dbReference type="ARBA" id="ARBA00022692"/>
    </source>
</evidence>
<evidence type="ECO:0000256" key="2">
    <source>
        <dbReference type="ARBA" id="ARBA00022475"/>
    </source>
</evidence>
<proteinExistence type="inferred from homology"/>
<name>A0A1J0A6Q1_9ENTE</name>
<dbReference type="AlphaFoldDB" id="A0A1J0A6Q1"/>
<keyword evidence="3 9" id="KW-0645">Protease</keyword>
<evidence type="ECO:0000256" key="11">
    <source>
        <dbReference type="RuleBase" id="RU004181"/>
    </source>
</evidence>
<dbReference type="PRINTS" id="PR00781">
    <property type="entry name" value="LIPOSIGPTASE"/>
</dbReference>
<dbReference type="InterPro" id="IPR001872">
    <property type="entry name" value="Peptidase_A8"/>
</dbReference>
<dbReference type="GO" id="GO:0006508">
    <property type="term" value="P:proteolysis"/>
    <property type="evidence" value="ECO:0007669"/>
    <property type="project" value="UniProtKB-KW"/>
</dbReference>
<feature type="active site" evidence="9">
    <location>
        <position position="111"/>
    </location>
</feature>
<dbReference type="EC" id="3.4.23.36" evidence="9"/>
<protein>
    <recommendedName>
        <fullName evidence="9">Lipoprotein signal peptidase</fullName>
        <ecNumber evidence="9">3.4.23.36</ecNumber>
    </recommendedName>
    <alternativeName>
        <fullName evidence="9">Prolipoprotein signal peptidase</fullName>
    </alternativeName>
    <alternativeName>
        <fullName evidence="9">Signal peptidase II</fullName>
        <shortName evidence="9">SPase II</shortName>
    </alternativeName>
</protein>
<feature type="transmembrane region" description="Helical" evidence="9">
    <location>
        <begin position="121"/>
        <end position="143"/>
    </location>
</feature>
<feature type="active site" evidence="9">
    <location>
        <position position="127"/>
    </location>
</feature>
<comment type="function">
    <text evidence="9 10">This protein specifically catalyzes the removal of signal peptides from prolipoproteins.</text>
</comment>
<organism evidence="12 13">
    <name type="scientific">Vagococcus teuberi</name>
    <dbReference type="NCBI Taxonomy" id="519472"/>
    <lineage>
        <taxon>Bacteria</taxon>
        <taxon>Bacillati</taxon>
        <taxon>Bacillota</taxon>
        <taxon>Bacilli</taxon>
        <taxon>Lactobacillales</taxon>
        <taxon>Enterococcaceae</taxon>
        <taxon>Vagococcus</taxon>
    </lineage>
</organism>
<dbReference type="GO" id="GO:0005886">
    <property type="term" value="C:plasma membrane"/>
    <property type="evidence" value="ECO:0007669"/>
    <property type="project" value="UniProtKB-SubCell"/>
</dbReference>
<dbReference type="PROSITE" id="PS00855">
    <property type="entry name" value="SPASE_II"/>
    <property type="match status" value="1"/>
</dbReference>
<evidence type="ECO:0000256" key="5">
    <source>
        <dbReference type="ARBA" id="ARBA00022750"/>
    </source>
</evidence>
<keyword evidence="5 9" id="KW-0064">Aspartyl protease</keyword>
<dbReference type="Proteomes" id="UP000191200">
    <property type="component" value="Chromosome"/>
</dbReference>
<feature type="transmembrane region" description="Helical" evidence="9">
    <location>
        <begin position="83"/>
        <end position="101"/>
    </location>
</feature>
<evidence type="ECO:0000256" key="9">
    <source>
        <dbReference type="HAMAP-Rule" id="MF_00161"/>
    </source>
</evidence>
<dbReference type="RefSeq" id="WP_071457183.1">
    <property type="nucleotide sequence ID" value="NZ_CP017267.1"/>
</dbReference>
<sequence length="151" mass="17570">MILYLLIIIGSIVLDQLTKIMVVQHLDLYETTIKNPIFSITHIRNEGGAWSIFEGHMWFFLLVGVIALCIFSYLLYKNRYNNKWLTVGLSFVIGGTVGNFIDRFRQGYVVDMFQTEFMKFPIFNVADICLVIGVICIFIYILFFDEETNNK</sequence>
<evidence type="ECO:0000256" key="3">
    <source>
        <dbReference type="ARBA" id="ARBA00022670"/>
    </source>
</evidence>
<evidence type="ECO:0000313" key="13">
    <source>
        <dbReference type="Proteomes" id="UP000191200"/>
    </source>
</evidence>
<evidence type="ECO:0000256" key="1">
    <source>
        <dbReference type="ARBA" id="ARBA00006139"/>
    </source>
</evidence>
<evidence type="ECO:0000256" key="7">
    <source>
        <dbReference type="ARBA" id="ARBA00022989"/>
    </source>
</evidence>
<dbReference type="GO" id="GO:0004190">
    <property type="term" value="F:aspartic-type endopeptidase activity"/>
    <property type="evidence" value="ECO:0007669"/>
    <property type="project" value="UniProtKB-UniRule"/>
</dbReference>
<dbReference type="KEGG" id="vte:BHY08_06965"/>
<keyword evidence="4 9" id="KW-0812">Transmembrane</keyword>
<dbReference type="PANTHER" id="PTHR33695:SF1">
    <property type="entry name" value="LIPOPROTEIN SIGNAL PEPTIDASE"/>
    <property type="match status" value="1"/>
</dbReference>
<dbReference type="Pfam" id="PF01252">
    <property type="entry name" value="Peptidase_A8"/>
    <property type="match status" value="1"/>
</dbReference>
<dbReference type="NCBIfam" id="TIGR00077">
    <property type="entry name" value="lspA"/>
    <property type="match status" value="1"/>
</dbReference>
<keyword evidence="13" id="KW-1185">Reference proteome</keyword>
<keyword evidence="8 9" id="KW-0472">Membrane</keyword>
<comment type="subcellular location">
    <subcellularLocation>
        <location evidence="9">Cell membrane</location>
        <topology evidence="9">Multi-pass membrane protein</topology>
    </subcellularLocation>
</comment>
<feature type="transmembrane region" description="Helical" evidence="9">
    <location>
        <begin position="57"/>
        <end position="76"/>
    </location>
</feature>
<dbReference type="HAMAP" id="MF_00161">
    <property type="entry name" value="LspA"/>
    <property type="match status" value="1"/>
</dbReference>
<comment type="caution">
    <text evidence="9">Lacks conserved residue(s) required for the propagation of feature annotation.</text>
</comment>
<evidence type="ECO:0000256" key="8">
    <source>
        <dbReference type="ARBA" id="ARBA00023136"/>
    </source>
</evidence>
<dbReference type="OrthoDB" id="9810259at2"/>